<sequence>MSPIFTVIVVILALLAILDLVVGVSNDAINFLNSALGSKVASFRTIVSVAAVGILVGVLTSHGMMEVARNGVFHPEAFTFNEIMFLYVGVMLTDVVLLDGFNKLGLPTSTTVSMIFELLGSAVAVSVYKIYTDSSLTLESVGSLVNSGKALGMISAILVSVVLSFITGALIMYISRLLFTFRYAKPFKRYGALWCGVAIVGILYFALFKGLKSSGLMTSEMSGYVSDHIYMVLLVAWIAASAILWVLQRLKVSILKITILSGTFALALAFAGNDLVNFIGVPLAGIDSYRLADASGNMNMLMGALNNPEAANVGLLAIAGVVMVITLFFSSDARKVSQTELTLASQQDENERFNSTPFSRALVRISVNLSNYYRRVLPNSWVDAINRRFIPLSSEERGNSNFDKIRAVVNLASAAILICIGTSFKLPLSTTYVVFMVSMGSSLSDRVWGRDSAVYRISGVVAVIMGWFVTAFIAFCATFIFTTLLMWFGGWALALIVIWAGYMLLRRFFYKGSKTAGPEAGKRSELIDKDDNPQDVLYNCTLTVVNTMENTHRIYNHMLVSLFTENRHELKRMVEESERMYHEANKRKYGIVAVIKKLEAQKVETAHYYVQIVDYLCEVSKALLHCTRPAYEHINNNHRGLTGPQIKDLKTINDKVDEIFAKVSDMLNRKDFSGLDDVMHMRDDLFGIIADTIKRQIKRVQEDPHASTRASALFLNILGETKTMILQARNLIKSEAYFLNAIKEGES</sequence>
<dbReference type="GO" id="GO:0035435">
    <property type="term" value="P:phosphate ion transmembrane transport"/>
    <property type="evidence" value="ECO:0007669"/>
    <property type="project" value="TreeGrafter"/>
</dbReference>
<keyword evidence="3 6" id="KW-0812">Transmembrane</keyword>
<comment type="subcellular location">
    <subcellularLocation>
        <location evidence="1 6">Membrane</location>
        <topology evidence="1 6">Multi-pass membrane protein</topology>
    </subcellularLocation>
</comment>
<dbReference type="GO" id="GO:0016020">
    <property type="term" value="C:membrane"/>
    <property type="evidence" value="ECO:0007669"/>
    <property type="project" value="UniProtKB-SubCell"/>
</dbReference>
<dbReference type="PANTHER" id="PTHR11101">
    <property type="entry name" value="PHOSPHATE TRANSPORTER"/>
    <property type="match status" value="1"/>
</dbReference>
<reference evidence="7 8" key="1">
    <citation type="submission" date="2019-08" db="EMBL/GenBank/DDBJ databases">
        <title>In-depth cultivation of the pig gut microbiome towards novel bacterial diversity and tailored functional studies.</title>
        <authorList>
            <person name="Wylensek D."/>
            <person name="Hitch T.C.A."/>
            <person name="Clavel T."/>
        </authorList>
    </citation>
    <scope>NUCLEOTIDE SEQUENCE [LARGE SCALE GENOMIC DNA]</scope>
    <source>
        <strain evidence="7 8">Oil-RF-744-WCA-WT-10</strain>
    </source>
</reference>
<feature type="transmembrane region" description="Helical" evidence="6">
    <location>
        <begin position="84"/>
        <end position="102"/>
    </location>
</feature>
<feature type="transmembrane region" description="Helical" evidence="6">
    <location>
        <begin position="114"/>
        <end position="131"/>
    </location>
</feature>
<name>A0A6L5XGK1_9BACT</name>
<dbReference type="EMBL" id="VULT01000025">
    <property type="protein sequence ID" value="MSS18582.1"/>
    <property type="molecule type" value="Genomic_DNA"/>
</dbReference>
<dbReference type="Pfam" id="PF01384">
    <property type="entry name" value="PHO4"/>
    <property type="match status" value="2"/>
</dbReference>
<feature type="transmembrane region" description="Helical" evidence="6">
    <location>
        <begin position="487"/>
        <end position="505"/>
    </location>
</feature>
<dbReference type="Proteomes" id="UP000483362">
    <property type="component" value="Unassembled WGS sequence"/>
</dbReference>
<dbReference type="PANTHER" id="PTHR11101:SF16">
    <property type="entry name" value="PHOSPHATE TRANSPORTER"/>
    <property type="match status" value="1"/>
</dbReference>
<feature type="transmembrane region" description="Helical" evidence="6">
    <location>
        <begin position="6"/>
        <end position="29"/>
    </location>
</feature>
<feature type="transmembrane region" description="Helical" evidence="6">
    <location>
        <begin position="254"/>
        <end position="272"/>
    </location>
</feature>
<dbReference type="InterPro" id="IPR001204">
    <property type="entry name" value="Phos_transporter"/>
</dbReference>
<keyword evidence="2 6" id="KW-0813">Transport</keyword>
<feature type="transmembrane region" description="Helical" evidence="6">
    <location>
        <begin position="407"/>
        <end position="424"/>
    </location>
</feature>
<dbReference type="AlphaFoldDB" id="A0A6L5XGK1"/>
<feature type="transmembrane region" description="Helical" evidence="6">
    <location>
        <begin position="41"/>
        <end position="64"/>
    </location>
</feature>
<keyword evidence="5 6" id="KW-0472">Membrane</keyword>
<feature type="transmembrane region" description="Helical" evidence="6">
    <location>
        <begin position="151"/>
        <end position="179"/>
    </location>
</feature>
<dbReference type="GO" id="GO:0005315">
    <property type="term" value="F:phosphate transmembrane transporter activity"/>
    <property type="evidence" value="ECO:0007669"/>
    <property type="project" value="InterPro"/>
</dbReference>
<evidence type="ECO:0000256" key="2">
    <source>
        <dbReference type="ARBA" id="ARBA00022448"/>
    </source>
</evidence>
<evidence type="ECO:0000256" key="4">
    <source>
        <dbReference type="ARBA" id="ARBA00022989"/>
    </source>
</evidence>
<evidence type="ECO:0000256" key="1">
    <source>
        <dbReference type="ARBA" id="ARBA00004141"/>
    </source>
</evidence>
<keyword evidence="6" id="KW-0592">Phosphate transport</keyword>
<comment type="caution">
    <text evidence="7">The sequence shown here is derived from an EMBL/GenBank/DDBJ whole genome shotgun (WGS) entry which is preliminary data.</text>
</comment>
<evidence type="ECO:0000256" key="5">
    <source>
        <dbReference type="ARBA" id="ARBA00023136"/>
    </source>
</evidence>
<protein>
    <recommendedName>
        <fullName evidence="6">Phosphate transporter</fullName>
    </recommendedName>
</protein>
<evidence type="ECO:0000256" key="6">
    <source>
        <dbReference type="RuleBase" id="RU363058"/>
    </source>
</evidence>
<gene>
    <name evidence="7" type="ORF">FYJ29_12580</name>
</gene>
<dbReference type="RefSeq" id="WP_154328177.1">
    <property type="nucleotide sequence ID" value="NZ_CP045696.1"/>
</dbReference>
<evidence type="ECO:0000313" key="7">
    <source>
        <dbReference type="EMBL" id="MSS18582.1"/>
    </source>
</evidence>
<feature type="transmembrane region" description="Helical" evidence="6">
    <location>
        <begin position="310"/>
        <end position="329"/>
    </location>
</feature>
<feature type="transmembrane region" description="Helical" evidence="6">
    <location>
        <begin position="460"/>
        <end position="481"/>
    </location>
</feature>
<feature type="transmembrane region" description="Helical" evidence="6">
    <location>
        <begin position="228"/>
        <end position="247"/>
    </location>
</feature>
<keyword evidence="4 6" id="KW-1133">Transmembrane helix</keyword>
<comment type="similarity">
    <text evidence="6">Belongs to the inorganic phosphate transporter (PiT) (TC 2.A.20) family.</text>
</comment>
<evidence type="ECO:0000256" key="3">
    <source>
        <dbReference type="ARBA" id="ARBA00022692"/>
    </source>
</evidence>
<feature type="transmembrane region" description="Helical" evidence="6">
    <location>
        <begin position="191"/>
        <end position="208"/>
    </location>
</feature>
<proteinExistence type="inferred from homology"/>
<accession>A0A6L5XGK1</accession>
<organism evidence="7 8">
    <name type="scientific">Sodaliphilus pleomorphus</name>
    <dbReference type="NCBI Taxonomy" id="2606626"/>
    <lineage>
        <taxon>Bacteria</taxon>
        <taxon>Pseudomonadati</taxon>
        <taxon>Bacteroidota</taxon>
        <taxon>Bacteroidia</taxon>
        <taxon>Bacteroidales</taxon>
        <taxon>Muribaculaceae</taxon>
        <taxon>Sodaliphilus</taxon>
    </lineage>
</organism>
<keyword evidence="8" id="KW-1185">Reference proteome</keyword>
<evidence type="ECO:0000313" key="8">
    <source>
        <dbReference type="Proteomes" id="UP000483362"/>
    </source>
</evidence>